<organism evidence="1 2">
    <name type="scientific">Methylomonas lenta</name>
    <dbReference type="NCBI Taxonomy" id="980561"/>
    <lineage>
        <taxon>Bacteria</taxon>
        <taxon>Pseudomonadati</taxon>
        <taxon>Pseudomonadota</taxon>
        <taxon>Gammaproteobacteria</taxon>
        <taxon>Methylococcales</taxon>
        <taxon>Methylococcaceae</taxon>
        <taxon>Methylomonas</taxon>
    </lineage>
</organism>
<protein>
    <recommendedName>
        <fullName evidence="3">Polyketide cyclase</fullName>
    </recommendedName>
</protein>
<dbReference type="InterPro" id="IPR019587">
    <property type="entry name" value="Polyketide_cyclase/dehydratase"/>
</dbReference>
<dbReference type="SUPFAM" id="SSF55961">
    <property type="entry name" value="Bet v1-like"/>
    <property type="match status" value="1"/>
</dbReference>
<evidence type="ECO:0000313" key="1">
    <source>
        <dbReference type="EMBL" id="OAI12952.1"/>
    </source>
</evidence>
<dbReference type="Pfam" id="PF10604">
    <property type="entry name" value="Polyketide_cyc2"/>
    <property type="match status" value="1"/>
</dbReference>
<dbReference type="EMBL" id="LUUI01000125">
    <property type="protein sequence ID" value="OAI12952.1"/>
    <property type="molecule type" value="Genomic_DNA"/>
</dbReference>
<name>A0A177N4X6_9GAMM</name>
<evidence type="ECO:0008006" key="3">
    <source>
        <dbReference type="Google" id="ProtNLM"/>
    </source>
</evidence>
<dbReference type="STRING" id="980561.A1359_01430"/>
<dbReference type="OrthoDB" id="953281at2"/>
<comment type="caution">
    <text evidence="1">The sequence shown here is derived from an EMBL/GenBank/DDBJ whole genome shotgun (WGS) entry which is preliminary data.</text>
</comment>
<sequence>MHLNLPFDSAKPVVGEASVEIDKPIADVFSYVGKQFFDNYPKWALEVVDFKPLDGNEVFVGAKAKQIRKDNDVEVESIFAITEFQPQNKLTLEGMDEPYRHRYILESNEEKRPTRLTFRFELMKLEIFMRPFEKLIRYAIEDGAENTVENIKKLIAV</sequence>
<proteinExistence type="predicted"/>
<keyword evidence="2" id="KW-1185">Reference proteome</keyword>
<reference evidence="1 2" key="1">
    <citation type="submission" date="2016-03" db="EMBL/GenBank/DDBJ databases">
        <authorList>
            <person name="Ploux O."/>
        </authorList>
    </citation>
    <scope>NUCLEOTIDE SEQUENCE [LARGE SCALE GENOMIC DNA]</scope>
    <source>
        <strain evidence="1 2">R-45370</strain>
    </source>
</reference>
<gene>
    <name evidence="1" type="ORF">A1359_01430</name>
</gene>
<dbReference type="InterPro" id="IPR023393">
    <property type="entry name" value="START-like_dom_sf"/>
</dbReference>
<dbReference type="Gene3D" id="3.30.530.20">
    <property type="match status" value="1"/>
</dbReference>
<dbReference type="AlphaFoldDB" id="A0A177N4X6"/>
<dbReference type="RefSeq" id="WP_066984813.1">
    <property type="nucleotide sequence ID" value="NZ_LUUI01000125.1"/>
</dbReference>
<evidence type="ECO:0000313" key="2">
    <source>
        <dbReference type="Proteomes" id="UP000078476"/>
    </source>
</evidence>
<accession>A0A177N4X6</accession>
<dbReference type="Proteomes" id="UP000078476">
    <property type="component" value="Unassembled WGS sequence"/>
</dbReference>